<proteinExistence type="predicted"/>
<protein>
    <submittedName>
        <fullName evidence="2">Uncharacterized protein</fullName>
    </submittedName>
</protein>
<evidence type="ECO:0000313" key="3">
    <source>
        <dbReference type="EMBL" id="VFK10415.1"/>
    </source>
</evidence>
<evidence type="ECO:0000313" key="2">
    <source>
        <dbReference type="EMBL" id="VFJ55372.1"/>
    </source>
</evidence>
<dbReference type="AlphaFoldDB" id="A0A450SNG3"/>
<gene>
    <name evidence="1" type="ORF">BECKFM1743A_GA0114220_101324</name>
    <name evidence="3" type="ORF">BECKFM1743B_GA0114221_101395</name>
    <name evidence="2" type="ORF">BECKFM1743C_GA0114222_101564</name>
</gene>
<dbReference type="EMBL" id="CAADEZ010000132">
    <property type="protein sequence ID" value="VFJ54469.1"/>
    <property type="molecule type" value="Genomic_DNA"/>
</dbReference>
<sequence>MTKILTLELVLLRPMVPKGLRSAPQRCGLAATAWLLPWGAKAREVYSKGVWHPTGNNLPTLQSRIDHYRKRSGASPYLIDPKDGYKHFRCEMIGIVLRDTMTYNRARGATSPAFFHPLHFFRDSVFPLPEPHSVGITSSDRNFLPKPALGNVLSAGRETLNQVTFLIR</sequence>
<evidence type="ECO:0000313" key="1">
    <source>
        <dbReference type="EMBL" id="VFJ54469.1"/>
    </source>
</evidence>
<reference evidence="2" key="1">
    <citation type="submission" date="2019-02" db="EMBL/GenBank/DDBJ databases">
        <authorList>
            <person name="Gruber-Vodicka R. H."/>
            <person name="Seah K. B. B."/>
        </authorList>
    </citation>
    <scope>NUCLEOTIDE SEQUENCE</scope>
    <source>
        <strain evidence="1">BECK_BZ163</strain>
        <strain evidence="3">BECK_BZ164</strain>
        <strain evidence="2">BECK_BZ165</strain>
    </source>
</reference>
<accession>A0A450SNG3</accession>
<name>A0A450SNG3_9GAMM</name>
<dbReference type="EMBL" id="CAADFA010000156">
    <property type="protein sequence ID" value="VFJ55372.1"/>
    <property type="molecule type" value="Genomic_DNA"/>
</dbReference>
<organism evidence="2">
    <name type="scientific">Candidatus Kentrum sp. FM</name>
    <dbReference type="NCBI Taxonomy" id="2126340"/>
    <lineage>
        <taxon>Bacteria</taxon>
        <taxon>Pseudomonadati</taxon>
        <taxon>Pseudomonadota</taxon>
        <taxon>Gammaproteobacteria</taxon>
        <taxon>Candidatus Kentrum</taxon>
    </lineage>
</organism>
<dbReference type="EMBL" id="CAADFL010000139">
    <property type="protein sequence ID" value="VFK10415.1"/>
    <property type="molecule type" value="Genomic_DNA"/>
</dbReference>